<comment type="caution">
    <text evidence="6">The sequence shown here is derived from an EMBL/GenBank/DDBJ whole genome shotgun (WGS) entry which is preliminary data.</text>
</comment>
<reference evidence="6 7" key="1">
    <citation type="journal article" date="2018" name="Sci. Rep.">
        <title>Rhizobium tumorigenes sp. nov., a novel plant tumorigenic bacterium isolated from cane gall tumors on thornless blackberry.</title>
        <authorList>
            <person name="Kuzmanovi N."/>
            <person name="Smalla K."/>
            <person name="Gronow S."/>
            <person name="PuBawska J."/>
        </authorList>
    </citation>
    <scope>NUCLEOTIDE SEQUENCE [LARGE SCALE GENOMIC DNA]</scope>
    <source>
        <strain evidence="6 7">CCBAU 85046</strain>
    </source>
</reference>
<dbReference type="InterPro" id="IPR012747">
    <property type="entry name" value="MocE_2FeS"/>
</dbReference>
<dbReference type="GO" id="GO:0051537">
    <property type="term" value="F:2 iron, 2 sulfur cluster binding"/>
    <property type="evidence" value="ECO:0007669"/>
    <property type="project" value="UniProtKB-KW"/>
</dbReference>
<dbReference type="OrthoDB" id="9800167at2"/>
<dbReference type="SUPFAM" id="SSF50022">
    <property type="entry name" value="ISP domain"/>
    <property type="match status" value="1"/>
</dbReference>
<dbReference type="AlphaFoldDB" id="A0A2W4CQG4"/>
<dbReference type="GO" id="GO:0046872">
    <property type="term" value="F:metal ion binding"/>
    <property type="evidence" value="ECO:0007669"/>
    <property type="project" value="UniProtKB-KW"/>
</dbReference>
<dbReference type="InterPro" id="IPR017941">
    <property type="entry name" value="Rieske_2Fe-2S"/>
</dbReference>
<evidence type="ECO:0000256" key="2">
    <source>
        <dbReference type="ARBA" id="ARBA00022723"/>
    </source>
</evidence>
<evidence type="ECO:0000313" key="6">
    <source>
        <dbReference type="EMBL" id="PZM14591.1"/>
    </source>
</evidence>
<keyword evidence="4" id="KW-0411">Iron-sulfur</keyword>
<keyword evidence="7" id="KW-1185">Reference proteome</keyword>
<evidence type="ECO:0000256" key="3">
    <source>
        <dbReference type="ARBA" id="ARBA00023004"/>
    </source>
</evidence>
<accession>A0A2W4CQG4</accession>
<dbReference type="RefSeq" id="WP_111160122.1">
    <property type="nucleotide sequence ID" value="NZ_PCDP01000032.1"/>
</dbReference>
<proteinExistence type="predicted"/>
<dbReference type="Gene3D" id="2.102.10.10">
    <property type="entry name" value="Rieske [2Fe-2S] iron-sulphur domain"/>
    <property type="match status" value="1"/>
</dbReference>
<keyword evidence="2" id="KW-0479">Metal-binding</keyword>
<dbReference type="Proteomes" id="UP000248925">
    <property type="component" value="Unassembled WGS sequence"/>
</dbReference>
<gene>
    <name evidence="6" type="ORF">CPY51_10070</name>
</gene>
<protein>
    <submittedName>
        <fullName evidence="6">Rieske family ferredoxin</fullName>
    </submittedName>
</protein>
<keyword evidence="1" id="KW-0001">2Fe-2S</keyword>
<dbReference type="PROSITE" id="PS51296">
    <property type="entry name" value="RIESKE"/>
    <property type="match status" value="1"/>
</dbReference>
<feature type="domain" description="Rieske" evidence="5">
    <location>
        <begin position="3"/>
        <end position="100"/>
    </location>
</feature>
<evidence type="ECO:0000256" key="4">
    <source>
        <dbReference type="ARBA" id="ARBA00023014"/>
    </source>
</evidence>
<evidence type="ECO:0000256" key="1">
    <source>
        <dbReference type="ARBA" id="ARBA00022714"/>
    </source>
</evidence>
<dbReference type="Pfam" id="PF00355">
    <property type="entry name" value="Rieske"/>
    <property type="match status" value="1"/>
</dbReference>
<sequence>MSWISVCRLDTVEQEGAIRFDYLGRTYAVYRALDDSVYCTAGLCTHEAVHLADGLVMDFEVECPKHSGVFDYRTGEAIRLPACENLKTYPAVVMNGEIRIELA</sequence>
<evidence type="ECO:0000313" key="7">
    <source>
        <dbReference type="Proteomes" id="UP000248925"/>
    </source>
</evidence>
<name>A0A2W4CQG4_9HYPH</name>
<dbReference type="NCBIfam" id="TIGR02377">
    <property type="entry name" value="MocE_fam_FeS"/>
    <property type="match status" value="1"/>
</dbReference>
<organism evidence="6 7">
    <name type="scientific">Rhizobium tubonense</name>
    <dbReference type="NCBI Taxonomy" id="484088"/>
    <lineage>
        <taxon>Bacteria</taxon>
        <taxon>Pseudomonadati</taxon>
        <taxon>Pseudomonadota</taxon>
        <taxon>Alphaproteobacteria</taxon>
        <taxon>Hyphomicrobiales</taxon>
        <taxon>Rhizobiaceae</taxon>
        <taxon>Rhizobium/Agrobacterium group</taxon>
        <taxon>Rhizobium</taxon>
    </lineage>
</organism>
<dbReference type="InterPro" id="IPR036922">
    <property type="entry name" value="Rieske_2Fe-2S_sf"/>
</dbReference>
<dbReference type="CDD" id="cd03528">
    <property type="entry name" value="Rieske_RO_ferredoxin"/>
    <property type="match status" value="1"/>
</dbReference>
<evidence type="ECO:0000259" key="5">
    <source>
        <dbReference type="PROSITE" id="PS51296"/>
    </source>
</evidence>
<dbReference type="EMBL" id="PCDP01000032">
    <property type="protein sequence ID" value="PZM14591.1"/>
    <property type="molecule type" value="Genomic_DNA"/>
</dbReference>
<keyword evidence="3" id="KW-0408">Iron</keyword>